<dbReference type="Proteomes" id="UP001499841">
    <property type="component" value="Unassembled WGS sequence"/>
</dbReference>
<evidence type="ECO:0000313" key="3">
    <source>
        <dbReference type="EMBL" id="GAA4286464.1"/>
    </source>
</evidence>
<dbReference type="Pfam" id="PF09534">
    <property type="entry name" value="Trp_oprn_chp"/>
    <property type="match status" value="1"/>
</dbReference>
<accession>A0ABP8ER25</accession>
<reference evidence="4" key="1">
    <citation type="journal article" date="2019" name="Int. J. Syst. Evol. Microbiol.">
        <title>The Global Catalogue of Microorganisms (GCM) 10K type strain sequencing project: providing services to taxonomists for standard genome sequencing and annotation.</title>
        <authorList>
            <consortium name="The Broad Institute Genomics Platform"/>
            <consortium name="The Broad Institute Genome Sequencing Center for Infectious Disease"/>
            <person name="Wu L."/>
            <person name="Ma J."/>
        </authorList>
    </citation>
    <scope>NUCLEOTIDE SEQUENCE [LARGE SCALE GENOMIC DNA]</scope>
    <source>
        <strain evidence="4">JCM 17459</strain>
    </source>
</reference>
<feature type="region of interest" description="Disordered" evidence="1">
    <location>
        <begin position="156"/>
        <end position="208"/>
    </location>
</feature>
<feature type="compositionally biased region" description="Gly residues" evidence="1">
    <location>
        <begin position="198"/>
        <end position="208"/>
    </location>
</feature>
<evidence type="ECO:0000256" key="1">
    <source>
        <dbReference type="SAM" id="MobiDB-lite"/>
    </source>
</evidence>
<organism evidence="3 4">
    <name type="scientific">Georgenia daeguensis</name>
    <dbReference type="NCBI Taxonomy" id="908355"/>
    <lineage>
        <taxon>Bacteria</taxon>
        <taxon>Bacillati</taxon>
        <taxon>Actinomycetota</taxon>
        <taxon>Actinomycetes</taxon>
        <taxon>Micrococcales</taxon>
        <taxon>Bogoriellaceae</taxon>
        <taxon>Georgenia</taxon>
    </lineage>
</organism>
<keyword evidence="2" id="KW-1133">Transmembrane helix</keyword>
<feature type="transmembrane region" description="Helical" evidence="2">
    <location>
        <begin position="76"/>
        <end position="97"/>
    </location>
</feature>
<feature type="transmembrane region" description="Helical" evidence="2">
    <location>
        <begin position="47"/>
        <end position="69"/>
    </location>
</feature>
<feature type="transmembrane region" description="Helical" evidence="2">
    <location>
        <begin position="125"/>
        <end position="147"/>
    </location>
</feature>
<comment type="caution">
    <text evidence="3">The sequence shown here is derived from an EMBL/GenBank/DDBJ whole genome shotgun (WGS) entry which is preliminary data.</text>
</comment>
<gene>
    <name evidence="3" type="ORF">GCM10022262_08230</name>
</gene>
<dbReference type="InterPro" id="IPR019051">
    <property type="entry name" value="Trp_biosyn_TM_oprn/chp"/>
</dbReference>
<keyword evidence="4" id="KW-1185">Reference proteome</keyword>
<name>A0ABP8ER25_9MICO</name>
<dbReference type="PROSITE" id="PS51257">
    <property type="entry name" value="PROKAR_LIPOPROTEIN"/>
    <property type="match status" value="1"/>
</dbReference>
<evidence type="ECO:0008006" key="5">
    <source>
        <dbReference type="Google" id="ProtNLM"/>
    </source>
</evidence>
<keyword evidence="2" id="KW-0812">Transmembrane</keyword>
<protein>
    <recommendedName>
        <fullName evidence="5">Trp biosynthesis-associated membrane protein</fullName>
    </recommendedName>
</protein>
<dbReference type="RefSeq" id="WP_345037999.1">
    <property type="nucleotide sequence ID" value="NZ_BAABBA010000003.1"/>
</dbReference>
<proteinExistence type="predicted"/>
<feature type="compositionally biased region" description="Low complexity" evidence="1">
    <location>
        <begin position="161"/>
        <end position="173"/>
    </location>
</feature>
<evidence type="ECO:0000313" key="4">
    <source>
        <dbReference type="Proteomes" id="UP001499841"/>
    </source>
</evidence>
<dbReference type="EMBL" id="BAABBA010000003">
    <property type="protein sequence ID" value="GAA4286464.1"/>
    <property type="molecule type" value="Genomic_DNA"/>
</dbReference>
<keyword evidence="2" id="KW-0472">Membrane</keyword>
<feature type="compositionally biased region" description="Basic and acidic residues" evidence="1">
    <location>
        <begin position="174"/>
        <end position="192"/>
    </location>
</feature>
<evidence type="ECO:0000256" key="2">
    <source>
        <dbReference type="SAM" id="Phobius"/>
    </source>
</evidence>
<sequence length="208" mass="20242">MTVPRRRHVVVAVLALGVLLLACGSAGWAHGEVSTVLGPREVSVSGSSAAPGVGAAALVVGAAALAAAIGRRVGAVIAGIALVCAAVLVAASVVGFLGDPAAPLEAAAGEISGVPELTGEARTAVWPYVTLVLAVAVAGAGVVTLLAGRSWQSAGRRFERPATAGPRSAASAATDERDRAMDDWDALGRGEDPSAGTDGAGPGTGPRA</sequence>